<dbReference type="Gramene" id="A05p48400.2_BraZ1">
    <property type="protein sequence ID" value="A05p48400.2_BraZ1.CDS"/>
    <property type="gene ID" value="A05g48400.2_BraZ1"/>
</dbReference>
<evidence type="ECO:0000313" key="3">
    <source>
        <dbReference type="EMBL" id="VDC73244.1"/>
    </source>
</evidence>
<dbReference type="Proteomes" id="UP000694005">
    <property type="component" value="Chromosome A05"/>
</dbReference>
<dbReference type="EMBL" id="LS974621">
    <property type="protein sequence ID" value="CAG7878319.1"/>
    <property type="molecule type" value="Genomic_DNA"/>
</dbReference>
<proteinExistence type="predicted"/>
<evidence type="ECO:0008006" key="4">
    <source>
        <dbReference type="Google" id="ProtNLM"/>
    </source>
</evidence>
<keyword evidence="1" id="KW-0732">Signal</keyword>
<accession>A0A3P5ZC46</accession>
<evidence type="ECO:0000313" key="2">
    <source>
        <dbReference type="EMBL" id="CAG7878319.1"/>
    </source>
</evidence>
<dbReference type="PANTHER" id="PTHR37390:SF4">
    <property type="entry name" value="FOLATE RECEPTOR-LIKE DOMAIN-CONTAINING PROTEIN"/>
    <property type="match status" value="1"/>
</dbReference>
<protein>
    <recommendedName>
        <fullName evidence="4">FZ domain-containing protein</fullName>
    </recommendedName>
</protein>
<dbReference type="EMBL" id="LR031570">
    <property type="protein sequence ID" value="VDC73244.1"/>
    <property type="molecule type" value="Genomic_DNA"/>
</dbReference>
<dbReference type="InterPro" id="IPR053305">
    <property type="entry name" value="Folate-binding_rcpt-like"/>
</dbReference>
<organism evidence="3">
    <name type="scientific">Brassica campestris</name>
    <name type="common">Field mustard</name>
    <dbReference type="NCBI Taxonomy" id="3711"/>
    <lineage>
        <taxon>Eukaryota</taxon>
        <taxon>Viridiplantae</taxon>
        <taxon>Streptophyta</taxon>
        <taxon>Embryophyta</taxon>
        <taxon>Tracheophyta</taxon>
        <taxon>Spermatophyta</taxon>
        <taxon>Magnoliopsida</taxon>
        <taxon>eudicotyledons</taxon>
        <taxon>Gunneridae</taxon>
        <taxon>Pentapetalae</taxon>
        <taxon>rosids</taxon>
        <taxon>malvids</taxon>
        <taxon>Brassicales</taxon>
        <taxon>Brassicaceae</taxon>
        <taxon>Brassiceae</taxon>
        <taxon>Brassica</taxon>
    </lineage>
</organism>
<dbReference type="AlphaFoldDB" id="A0A3P5ZC46"/>
<feature type="chain" id="PRO_5039861313" description="FZ domain-containing protein" evidence="1">
    <location>
        <begin position="30"/>
        <end position="145"/>
    </location>
</feature>
<sequence length="145" mass="15975">MGGYFTKRMFLQLLTLIMLLPLLISSSSGKYQNSFKLSCASVEEGRFQPSESEGNLPKLANPNLCKEFHGKTSCSASRMLSAVQNLSTYGEAPKDCLYLFELLECSKTLPICASFCDRVFQACSDAYFSSDDATNQVIVPCGESY</sequence>
<evidence type="ECO:0000256" key="1">
    <source>
        <dbReference type="SAM" id="SignalP"/>
    </source>
</evidence>
<gene>
    <name evidence="3" type="ORF">BRAA05T22958Z</name>
    <name evidence="2" type="ORF">BRAPAZ1V2_A05P48400.2</name>
</gene>
<name>A0A3P5ZC46_BRACM</name>
<dbReference type="PANTHER" id="PTHR37390">
    <property type="entry name" value="OS02G0592500 PROTEIN"/>
    <property type="match status" value="1"/>
</dbReference>
<reference evidence="3" key="1">
    <citation type="submission" date="2018-11" db="EMBL/GenBank/DDBJ databases">
        <authorList>
            <consortium name="Genoscope - CEA"/>
            <person name="William W."/>
        </authorList>
    </citation>
    <scope>NUCLEOTIDE SEQUENCE</scope>
</reference>
<feature type="signal peptide" evidence="1">
    <location>
        <begin position="1"/>
        <end position="29"/>
    </location>
</feature>